<feature type="region of interest" description="Disordered" evidence="1">
    <location>
        <begin position="192"/>
        <end position="211"/>
    </location>
</feature>
<name>A0A7S1BP71_9STRA</name>
<protein>
    <recommendedName>
        <fullName evidence="4">YlmH putative RNA-binding domain-containing protein</fullName>
    </recommendedName>
</protein>
<sequence length="211" mass="23506">MHRLKLLVAAALLHRVSKVWSFPFISIESTKKIRLNAMNIDDIETRATTAAEEWDVFATRFFDSDDVTKIYSHFSNLGGLGMKQISGGGRGSFSRARFVFTNPDLLENLDEQEFCTVLCVENSDACVWPNMLDSIGVKIGNVGDVLVFDKENIVYLTVTPDVAKVCTRLLPKELKGAGVTVSVLTEGESIPDGGELQEMEMQRLDKRTQKQ</sequence>
<feature type="compositionally biased region" description="Basic and acidic residues" evidence="1">
    <location>
        <begin position="200"/>
        <end position="211"/>
    </location>
</feature>
<evidence type="ECO:0000256" key="2">
    <source>
        <dbReference type="SAM" id="SignalP"/>
    </source>
</evidence>
<dbReference type="AlphaFoldDB" id="A0A7S1BP71"/>
<reference evidence="3" key="1">
    <citation type="submission" date="2021-01" db="EMBL/GenBank/DDBJ databases">
        <authorList>
            <person name="Corre E."/>
            <person name="Pelletier E."/>
            <person name="Niang G."/>
            <person name="Scheremetjew M."/>
            <person name="Finn R."/>
            <person name="Kale V."/>
            <person name="Holt S."/>
            <person name="Cochrane G."/>
            <person name="Meng A."/>
            <person name="Brown T."/>
            <person name="Cohen L."/>
        </authorList>
    </citation>
    <scope>NUCLEOTIDE SEQUENCE</scope>
    <source>
        <strain evidence="3">308</strain>
    </source>
</reference>
<gene>
    <name evidence="3" type="ORF">CHYS00102_LOCUS18580</name>
</gene>
<feature type="signal peptide" evidence="2">
    <location>
        <begin position="1"/>
        <end position="21"/>
    </location>
</feature>
<evidence type="ECO:0000256" key="1">
    <source>
        <dbReference type="SAM" id="MobiDB-lite"/>
    </source>
</evidence>
<dbReference type="EMBL" id="HBFR01025821">
    <property type="protein sequence ID" value="CAD8891374.1"/>
    <property type="molecule type" value="Transcribed_RNA"/>
</dbReference>
<keyword evidence="2" id="KW-0732">Signal</keyword>
<accession>A0A7S1BP71</accession>
<feature type="chain" id="PRO_5030671706" description="YlmH putative RNA-binding domain-containing protein" evidence="2">
    <location>
        <begin position="22"/>
        <end position="211"/>
    </location>
</feature>
<evidence type="ECO:0000313" key="3">
    <source>
        <dbReference type="EMBL" id="CAD8891374.1"/>
    </source>
</evidence>
<evidence type="ECO:0008006" key="4">
    <source>
        <dbReference type="Google" id="ProtNLM"/>
    </source>
</evidence>
<proteinExistence type="predicted"/>
<organism evidence="3">
    <name type="scientific">Corethron hystrix</name>
    <dbReference type="NCBI Taxonomy" id="216773"/>
    <lineage>
        <taxon>Eukaryota</taxon>
        <taxon>Sar</taxon>
        <taxon>Stramenopiles</taxon>
        <taxon>Ochrophyta</taxon>
        <taxon>Bacillariophyta</taxon>
        <taxon>Coscinodiscophyceae</taxon>
        <taxon>Corethrophycidae</taxon>
        <taxon>Corethrales</taxon>
        <taxon>Corethraceae</taxon>
        <taxon>Corethron</taxon>
    </lineage>
</organism>